<dbReference type="PROSITE" id="PS50249">
    <property type="entry name" value="MPN"/>
    <property type="match status" value="1"/>
</dbReference>
<dbReference type="InterPro" id="IPR007716">
    <property type="entry name" value="NPL4_Zn-bd_put"/>
</dbReference>
<dbReference type="Proteomes" id="UP001164286">
    <property type="component" value="Unassembled WGS sequence"/>
</dbReference>
<dbReference type="Pfam" id="PF05021">
    <property type="entry name" value="NPL4"/>
    <property type="match status" value="1"/>
</dbReference>
<feature type="domain" description="MPN" evidence="6">
    <location>
        <begin position="235"/>
        <end position="375"/>
    </location>
</feature>
<feature type="region of interest" description="Disordered" evidence="5">
    <location>
        <begin position="56"/>
        <end position="102"/>
    </location>
</feature>
<dbReference type="GO" id="GO:0048471">
    <property type="term" value="C:perinuclear region of cytoplasm"/>
    <property type="evidence" value="ECO:0007669"/>
    <property type="project" value="UniProtKB-SubCell"/>
</dbReference>
<evidence type="ECO:0000256" key="5">
    <source>
        <dbReference type="SAM" id="MobiDB-lite"/>
    </source>
</evidence>
<dbReference type="InterPro" id="IPR007717">
    <property type="entry name" value="NPL4_C"/>
</dbReference>
<gene>
    <name evidence="7" type="ORF">MKK02DRAFT_36620</name>
</gene>
<accession>A0AA38H9V5</accession>
<dbReference type="AlphaFoldDB" id="A0AA38H9V5"/>
<feature type="region of interest" description="Disordered" evidence="5">
    <location>
        <begin position="589"/>
        <end position="630"/>
    </location>
</feature>
<dbReference type="PANTHER" id="PTHR12710:SF0">
    <property type="entry name" value="NUCLEAR PROTEIN LOCALIZATION PROTEIN 4 HOMOLOG"/>
    <property type="match status" value="1"/>
</dbReference>
<evidence type="ECO:0000256" key="2">
    <source>
        <dbReference type="ARBA" id="ARBA00004556"/>
    </source>
</evidence>
<dbReference type="GO" id="GO:0006511">
    <property type="term" value="P:ubiquitin-dependent protein catabolic process"/>
    <property type="evidence" value="ECO:0007669"/>
    <property type="project" value="InterPro"/>
</dbReference>
<keyword evidence="8" id="KW-1185">Reference proteome</keyword>
<dbReference type="GO" id="GO:0031625">
    <property type="term" value="F:ubiquitin protein ligase binding"/>
    <property type="evidence" value="ECO:0007669"/>
    <property type="project" value="TreeGrafter"/>
</dbReference>
<reference evidence="7" key="1">
    <citation type="journal article" date="2022" name="G3 (Bethesda)">
        <title>High quality genome of the basidiomycete yeast Dioszegia hungarica PDD-24b-2 isolated from cloud water.</title>
        <authorList>
            <person name="Jarrige D."/>
            <person name="Haridas S."/>
            <person name="Bleykasten-Grosshans C."/>
            <person name="Joly M."/>
            <person name="Nadalig T."/>
            <person name="Sancelme M."/>
            <person name="Vuilleumier S."/>
            <person name="Grigoriev I.V."/>
            <person name="Amato P."/>
            <person name="Bringel F."/>
        </authorList>
    </citation>
    <scope>NUCLEOTIDE SEQUENCE</scope>
    <source>
        <strain evidence="7">PDD-24b-2</strain>
    </source>
</reference>
<dbReference type="PANTHER" id="PTHR12710">
    <property type="entry name" value="NUCLEAR PROTEIN LOCALIZATION 4"/>
    <property type="match status" value="1"/>
</dbReference>
<organism evidence="7 8">
    <name type="scientific">Dioszegia hungarica</name>
    <dbReference type="NCBI Taxonomy" id="4972"/>
    <lineage>
        <taxon>Eukaryota</taxon>
        <taxon>Fungi</taxon>
        <taxon>Dikarya</taxon>
        <taxon>Basidiomycota</taxon>
        <taxon>Agaricomycotina</taxon>
        <taxon>Tremellomycetes</taxon>
        <taxon>Tremellales</taxon>
        <taxon>Bulleribasidiaceae</taxon>
        <taxon>Dioszegia</taxon>
    </lineage>
</organism>
<comment type="subcellular location">
    <subcellularLocation>
        <location evidence="2">Cytoplasm</location>
        <location evidence="2">Perinuclear region</location>
    </subcellularLocation>
    <subcellularLocation>
        <location evidence="1">Nucleus membrane</location>
        <topology evidence="1">Peripheral membrane protein</topology>
        <orientation evidence="1">Cytoplasmic side</orientation>
    </subcellularLocation>
</comment>
<evidence type="ECO:0000313" key="7">
    <source>
        <dbReference type="EMBL" id="KAI9635229.1"/>
    </source>
</evidence>
<feature type="compositionally biased region" description="Polar residues" evidence="5">
    <location>
        <begin position="13"/>
        <end position="23"/>
    </location>
</feature>
<evidence type="ECO:0000256" key="4">
    <source>
        <dbReference type="ARBA" id="ARBA00019709"/>
    </source>
</evidence>
<protein>
    <recommendedName>
        <fullName evidence="4">Nuclear protein localization protein 4</fullName>
    </recommendedName>
</protein>
<evidence type="ECO:0000256" key="3">
    <source>
        <dbReference type="ARBA" id="ARBA00011025"/>
    </source>
</evidence>
<dbReference type="GeneID" id="77728665"/>
<dbReference type="RefSeq" id="XP_052945006.1">
    <property type="nucleotide sequence ID" value="XM_053089460.1"/>
</dbReference>
<comment type="similarity">
    <text evidence="3">Belongs to the NPL4 family.</text>
</comment>
<dbReference type="EMBL" id="JAKWFO010000005">
    <property type="protein sequence ID" value="KAI9635229.1"/>
    <property type="molecule type" value="Genomic_DNA"/>
</dbReference>
<feature type="region of interest" description="Disordered" evidence="5">
    <location>
        <begin position="1"/>
        <end position="33"/>
    </location>
</feature>
<evidence type="ECO:0000256" key="1">
    <source>
        <dbReference type="ARBA" id="ARBA00004335"/>
    </source>
</evidence>
<dbReference type="InterPro" id="IPR037518">
    <property type="entry name" value="MPN"/>
</dbReference>
<feature type="compositionally biased region" description="Low complexity" evidence="5">
    <location>
        <begin position="61"/>
        <end position="77"/>
    </location>
</feature>
<name>A0AA38H9V5_9TREE</name>
<dbReference type="CDD" id="cd08061">
    <property type="entry name" value="MPN_NPL4"/>
    <property type="match status" value="1"/>
</dbReference>
<proteinExistence type="inferred from homology"/>
<sequence length="663" mass="72148">MDQLPQADAATIDRSSLKLSNQPGDKGESVPFDALKGRKVGDMGFTHGDLLFLSYKQSQANPNSHPTTSASSSTAPHPSQPDPSHPHTHTDPPLPNTIPLPDLSHVIEPEVDLYWQKQDGKIHRKRDTNFCRHGEKGMCDYCMPLEPYDAKYQAENQIKHLSFNAYLRKLMVNRPAATSSSSANTHLPPLNQISLSVQTPCPTGGHAPFPAGICSTCQPSALTLNSQSYRMVDHVEFASPQIIDNIISAWRRTGTQRFAFLMGRYDKYEIVPMGTKVVVEAVWEPRQEGELDGLTVETPWEDQDRVGEIAAWCEKGLGVVGMIYTDLTPSPDDITKLLYKRHAQSYTASSLEMLMSAAYQRSHPLPTKASPTGHFSSRFVTCCLTGTEEGGIDVIAWQATEQAEEMVRAGIVEATVDPGVVRVRNAEDGEYIPEVFYSFKNEYNLQVKMPAKPTFPVEYLFVNVTNGFPVDPKPLFLANDFAPENRPGLQDQSLELVISQLSKIVRDSDADVGDVQTWPERIKKEVGKWLSDWHLVAFLCMQGLFSLEEQKLLCRAATQHAHRSDSAALAHLLASGGWGTLCALAESSGPSRANGQANGGGRSAQTPTPQFGEMGIDSPPRGSGSGGGGDAIAGGGGGAKVCPHCTYENEAGAQDCDICGLPL</sequence>
<comment type="caution">
    <text evidence="7">The sequence shown here is derived from an EMBL/GenBank/DDBJ whole genome shotgun (WGS) entry which is preliminary data.</text>
</comment>
<evidence type="ECO:0000259" key="6">
    <source>
        <dbReference type="PROSITE" id="PS50249"/>
    </source>
</evidence>
<dbReference type="GO" id="GO:0031965">
    <property type="term" value="C:nuclear membrane"/>
    <property type="evidence" value="ECO:0007669"/>
    <property type="project" value="UniProtKB-SubCell"/>
</dbReference>
<evidence type="ECO:0000313" key="8">
    <source>
        <dbReference type="Proteomes" id="UP001164286"/>
    </source>
</evidence>
<dbReference type="PIRSF" id="PIRSF010052">
    <property type="entry name" value="Polyub_prc_Npl4"/>
    <property type="match status" value="1"/>
</dbReference>
<dbReference type="InterPro" id="IPR016563">
    <property type="entry name" value="Npl4"/>
</dbReference>
<dbReference type="Pfam" id="PF05020">
    <property type="entry name" value="zf-NPL4"/>
    <property type="match status" value="1"/>
</dbReference>
<dbReference type="GO" id="GO:0043130">
    <property type="term" value="F:ubiquitin binding"/>
    <property type="evidence" value="ECO:0007669"/>
    <property type="project" value="TreeGrafter"/>
</dbReference>